<comment type="caution">
    <text evidence="2">The sequence shown here is derived from an EMBL/GenBank/DDBJ whole genome shotgun (WGS) entry which is preliminary data.</text>
</comment>
<protein>
    <recommendedName>
        <fullName evidence="4">Ribosomal protein/NADH dehydrogenase domain-containing protein</fullName>
    </recommendedName>
</protein>
<dbReference type="InterPro" id="IPR036249">
    <property type="entry name" value="Thioredoxin-like_sf"/>
</dbReference>
<sequence>MVSAAARKALREAPSKLSQVVQHLEQKPHLRLFGVTSLAVRYDAKRVSPGTRHFVKDALPRLRWANPELAIDVERVFKAEESVKQSIMLTYDTGTTRSFQVNKKWSTTILREIMDTAGGDPWREYKQRQHEEGLPLLPGEDKAARMEAHWKRQSTGTESES</sequence>
<dbReference type="AlphaFoldDB" id="A0A8H7KLA6"/>
<dbReference type="OMA" id="YAFRNDH"/>
<dbReference type="EMBL" id="JABXXO010000001">
    <property type="protein sequence ID" value="KAF7784823.1"/>
    <property type="molecule type" value="Genomic_DNA"/>
</dbReference>
<organism evidence="2 3">
    <name type="scientific">Agaricus bisporus var. burnettii</name>
    <dbReference type="NCBI Taxonomy" id="192524"/>
    <lineage>
        <taxon>Eukaryota</taxon>
        <taxon>Fungi</taxon>
        <taxon>Dikarya</taxon>
        <taxon>Basidiomycota</taxon>
        <taxon>Agaricomycotina</taxon>
        <taxon>Agaricomycetes</taxon>
        <taxon>Agaricomycetidae</taxon>
        <taxon>Agaricales</taxon>
        <taxon>Agaricineae</taxon>
        <taxon>Agaricaceae</taxon>
        <taxon>Agaricus</taxon>
    </lineage>
</organism>
<evidence type="ECO:0000256" key="1">
    <source>
        <dbReference type="SAM" id="MobiDB-lite"/>
    </source>
</evidence>
<accession>A0A8H7KLA6</accession>
<evidence type="ECO:0000313" key="2">
    <source>
        <dbReference type="EMBL" id="KAF7784823.1"/>
    </source>
</evidence>
<evidence type="ECO:0000313" key="3">
    <source>
        <dbReference type="Proteomes" id="UP000629468"/>
    </source>
</evidence>
<evidence type="ECO:0008006" key="4">
    <source>
        <dbReference type="Google" id="ProtNLM"/>
    </source>
</evidence>
<name>A0A8H7KLA6_AGABI</name>
<proteinExistence type="predicted"/>
<gene>
    <name evidence="2" type="ORF">Agabi119p4_988</name>
</gene>
<reference evidence="2 3" key="1">
    <citation type="journal article" name="Sci. Rep.">
        <title>Telomere-to-telomere assembled and centromere annotated genomes of the two main subspecies of the button mushroom Agaricus bisporus reveal especially polymorphic chromosome ends.</title>
        <authorList>
            <person name="Sonnenberg A.S.M."/>
            <person name="Sedaghat-Telgerd N."/>
            <person name="Lavrijssen B."/>
            <person name="Ohm R.A."/>
            <person name="Hendrickx P.M."/>
            <person name="Scholtmeijer K."/>
            <person name="Baars J.J.P."/>
            <person name="van Peer A."/>
        </authorList>
    </citation>
    <scope>NUCLEOTIDE SEQUENCE [LARGE SCALE GENOMIC DNA]</scope>
    <source>
        <strain evidence="2 3">H119_p4</strain>
    </source>
</reference>
<dbReference type="Proteomes" id="UP000629468">
    <property type="component" value="Unassembled WGS sequence"/>
</dbReference>
<feature type="region of interest" description="Disordered" evidence="1">
    <location>
        <begin position="124"/>
        <end position="161"/>
    </location>
</feature>
<dbReference type="SUPFAM" id="SSF52833">
    <property type="entry name" value="Thioredoxin-like"/>
    <property type="match status" value="1"/>
</dbReference>
<feature type="compositionally biased region" description="Basic and acidic residues" evidence="1">
    <location>
        <begin position="124"/>
        <end position="150"/>
    </location>
</feature>